<evidence type="ECO:0000313" key="28">
    <source>
        <dbReference type="EMBL" id="KAJ3037022.1"/>
    </source>
</evidence>
<evidence type="ECO:0000256" key="24">
    <source>
        <dbReference type="ARBA" id="ARBA00046376"/>
    </source>
</evidence>
<evidence type="ECO:0000256" key="3">
    <source>
        <dbReference type="ARBA" id="ARBA00022448"/>
    </source>
</evidence>
<evidence type="ECO:0000256" key="6">
    <source>
        <dbReference type="ARBA" id="ARBA00023136"/>
    </source>
</evidence>
<keyword evidence="29" id="KW-1185">Reference proteome</keyword>
<keyword evidence="6 26" id="KW-0472">Membrane</keyword>
<evidence type="ECO:0000256" key="22">
    <source>
        <dbReference type="ARBA" id="ARBA00045018"/>
    </source>
</evidence>
<comment type="similarity">
    <text evidence="2">Belongs to the major facilitator superfamily.</text>
</comment>
<feature type="compositionally biased region" description="Polar residues" evidence="25">
    <location>
        <begin position="1"/>
        <end position="16"/>
    </location>
</feature>
<evidence type="ECO:0000256" key="14">
    <source>
        <dbReference type="ARBA" id="ARBA00044898"/>
    </source>
</evidence>
<comment type="catalytic activity">
    <reaction evidence="8">
        <text>L-lysyl-L-alanine(out) = L-lysyl-L-alanine(in)</text>
        <dbReference type="Rhea" id="RHEA:79399"/>
        <dbReference type="ChEBI" id="CHEBI:229954"/>
    </reaction>
</comment>
<comment type="catalytic activity">
    <reaction evidence="14">
        <text>L-aspartyl-L-lysine(out) = L-aspartyl-L-lysine(in)</text>
        <dbReference type="Rhea" id="RHEA:79411"/>
        <dbReference type="ChEBI" id="CHEBI:229953"/>
    </reaction>
</comment>
<evidence type="ECO:0000256" key="25">
    <source>
        <dbReference type="SAM" id="MobiDB-lite"/>
    </source>
</evidence>
<dbReference type="SUPFAM" id="SSF103473">
    <property type="entry name" value="MFS general substrate transporter"/>
    <property type="match status" value="1"/>
</dbReference>
<evidence type="ECO:0000256" key="4">
    <source>
        <dbReference type="ARBA" id="ARBA00022692"/>
    </source>
</evidence>
<feature type="transmembrane region" description="Helical" evidence="26">
    <location>
        <begin position="541"/>
        <end position="561"/>
    </location>
</feature>
<keyword evidence="4 26" id="KW-0812">Transmembrane</keyword>
<feature type="region of interest" description="Disordered" evidence="25">
    <location>
        <begin position="102"/>
        <end position="128"/>
    </location>
</feature>
<comment type="catalytic activity">
    <reaction evidence="15">
        <text>L-arginyl-L-alpha-amino acid(out) = L-arginyl-L-alpha-amino acid(in)</text>
        <dbReference type="Rhea" id="RHEA:79371"/>
        <dbReference type="ChEBI" id="CHEBI:84315"/>
    </reaction>
</comment>
<comment type="catalytic activity">
    <reaction evidence="13">
        <text>L-alpha-aminoacyl-L-lysine(out) = L-alpha-aminoacyl-L-lysine(in)</text>
        <dbReference type="Rhea" id="RHEA:79383"/>
        <dbReference type="ChEBI" id="CHEBI:229966"/>
    </reaction>
</comment>
<evidence type="ECO:0000256" key="1">
    <source>
        <dbReference type="ARBA" id="ARBA00004155"/>
    </source>
</evidence>
<evidence type="ECO:0000256" key="18">
    <source>
        <dbReference type="ARBA" id="ARBA00044912"/>
    </source>
</evidence>
<comment type="caution">
    <text evidence="28">The sequence shown here is derived from an EMBL/GenBank/DDBJ whole genome shotgun (WGS) entry which is preliminary data.</text>
</comment>
<evidence type="ECO:0000313" key="29">
    <source>
        <dbReference type="Proteomes" id="UP001212841"/>
    </source>
</evidence>
<keyword evidence="7" id="KW-0458">Lysosome</keyword>
<evidence type="ECO:0000256" key="17">
    <source>
        <dbReference type="ARBA" id="ARBA00044903"/>
    </source>
</evidence>
<feature type="transmembrane region" description="Helical" evidence="26">
    <location>
        <begin position="626"/>
        <end position="646"/>
    </location>
</feature>
<comment type="catalytic activity">
    <reaction evidence="20">
        <text>L-lysyl-glycine(out) = L-lysyl-glycine(in)</text>
        <dbReference type="Rhea" id="RHEA:79407"/>
        <dbReference type="ChEBI" id="CHEBI:191202"/>
    </reaction>
</comment>
<comment type="subcellular location">
    <subcellularLocation>
        <location evidence="1">Lysosome membrane</location>
        <topology evidence="1">Multi-pass membrane protein</topology>
    </subcellularLocation>
</comment>
<dbReference type="PANTHER" id="PTHR23512">
    <property type="entry name" value="MAJOR FACILITATOR SUPERFAMILY DOMAIN-CONTAINING PROTEIN 1"/>
    <property type="match status" value="1"/>
</dbReference>
<feature type="transmembrane region" description="Helical" evidence="26">
    <location>
        <begin position="501"/>
        <end position="521"/>
    </location>
</feature>
<evidence type="ECO:0000256" key="15">
    <source>
        <dbReference type="ARBA" id="ARBA00044899"/>
    </source>
</evidence>
<comment type="catalytic activity">
    <reaction evidence="16">
        <text>L-lysyl-L-lysine(out) = L-lysyl-L-lysine(in)</text>
        <dbReference type="Rhea" id="RHEA:79403"/>
        <dbReference type="ChEBI" id="CHEBI:229956"/>
    </reaction>
</comment>
<feature type="transmembrane region" description="Helical" evidence="26">
    <location>
        <begin position="568"/>
        <end position="587"/>
    </location>
</feature>
<dbReference type="GO" id="GO:0022857">
    <property type="term" value="F:transmembrane transporter activity"/>
    <property type="evidence" value="ECO:0007669"/>
    <property type="project" value="InterPro"/>
</dbReference>
<organism evidence="28 29">
    <name type="scientific">Rhizophlyctis rosea</name>
    <dbReference type="NCBI Taxonomy" id="64517"/>
    <lineage>
        <taxon>Eukaryota</taxon>
        <taxon>Fungi</taxon>
        <taxon>Fungi incertae sedis</taxon>
        <taxon>Chytridiomycota</taxon>
        <taxon>Chytridiomycota incertae sedis</taxon>
        <taxon>Chytridiomycetes</taxon>
        <taxon>Rhizophlyctidales</taxon>
        <taxon>Rhizophlyctidaceae</taxon>
        <taxon>Rhizophlyctis</taxon>
    </lineage>
</organism>
<evidence type="ECO:0000256" key="20">
    <source>
        <dbReference type="ARBA" id="ARBA00044924"/>
    </source>
</evidence>
<feature type="region of interest" description="Disordered" evidence="25">
    <location>
        <begin position="1"/>
        <end position="71"/>
    </location>
</feature>
<evidence type="ECO:0000256" key="8">
    <source>
        <dbReference type="ARBA" id="ARBA00044876"/>
    </source>
</evidence>
<protein>
    <recommendedName>
        <fullName evidence="21">Lysosomal dipeptide transporter MFSD1</fullName>
    </recommendedName>
    <alternativeName>
        <fullName evidence="22">Major facilitator superfamily domain-containing protein 1</fullName>
    </alternativeName>
</protein>
<sequence length="778" mass="83509">MPSAPLSSPGLTIQTGKRNEDGTRPSVSIAVPRASVGGNPPQRTPSIANGRTRRMPSIVPPSPIVGRSSVMSQSGRPSLAFAPSAARTSVVIMPSIITRRPSHIPGRVSAAGRRPSEAPRRPSEVPGQYSVAATSRYSTIGPYRPSVATRRGSILPTSPIRSSVIIPSVRAHRPSLIITPSTRRPSTYIETPTLPGEPLIQPTPPSPRAAWAFRSLVFVLCGFALFGISYSYNLPASINTPLHHHLGSTYEEYQWQINLLYTVYSLPNFILPLLGGMLIDALGHRTMLVVFSFVIVAGQALFAVGTQIKNFDAMVVGRSILGTAADSVEIASTVVSTDWFQGRYLALALAMHSSLAGAAGVAGDNISPRLKDVVRACWVSVGICGVGLVCASFLAILDSEKFRLRFGALDDEGGGEPALLEPVEFALGRDSDMSKRTGESEATYVGSESSSGQGGGKGEKGEKGEGASSEEIESAADLTKWAQARIFVSTQVRQILDLPPAFWLLCLATVTIYGSYGPFYYICVDFFQEKWWPGDHEHAAFVMSSSDMLSTIGCPILGLMIDRFGARSILLTLSSLLLLTAHLLFTFTNTNPLISMMIMGLASSTFPTIIWSSVSLLVDRSQLATAYGMIYVCINIALSVVPLGVAEIRSKSADFVGVGWLFIGLSVVAASVSVGLGVVDARNGFVMHKSGRELEEEAEREWEEEVGITVEEFIRSDVEGGRRDSLQGVMANKGRRYTMANLDNLQEDDEKDEGREVGVDEEFGTGDIGEGRIGGDHV</sequence>
<feature type="transmembrane region" description="Helical" evidence="26">
    <location>
        <begin position="593"/>
        <end position="614"/>
    </location>
</feature>
<keyword evidence="3" id="KW-0813">Transport</keyword>
<keyword evidence="5 26" id="KW-1133">Transmembrane helix</keyword>
<evidence type="ECO:0000256" key="13">
    <source>
        <dbReference type="ARBA" id="ARBA00044893"/>
    </source>
</evidence>
<comment type="catalytic activity">
    <reaction evidence="10">
        <text>L-alpha-aminoacyl-L-arginine(out) = L-alpha-aminoacyl-L-arginine(in)</text>
        <dbReference type="Rhea" id="RHEA:79367"/>
        <dbReference type="ChEBI" id="CHEBI:229968"/>
    </reaction>
</comment>
<dbReference type="Gene3D" id="1.20.1250.20">
    <property type="entry name" value="MFS general substrate transporter like domains"/>
    <property type="match status" value="2"/>
</dbReference>
<feature type="compositionally biased region" description="Basic and acidic residues" evidence="25">
    <location>
        <begin position="769"/>
        <end position="778"/>
    </location>
</feature>
<evidence type="ECO:0000256" key="10">
    <source>
        <dbReference type="ARBA" id="ARBA00044881"/>
    </source>
</evidence>
<dbReference type="AlphaFoldDB" id="A0AAD5S9K5"/>
<evidence type="ECO:0000256" key="7">
    <source>
        <dbReference type="ARBA" id="ARBA00023228"/>
    </source>
</evidence>
<feature type="transmembrane region" description="Helical" evidence="26">
    <location>
        <begin position="658"/>
        <end position="679"/>
    </location>
</feature>
<feature type="domain" description="Major facilitator superfamily (MFS) profile" evidence="27">
    <location>
        <begin position="215"/>
        <end position="682"/>
    </location>
</feature>
<feature type="transmembrane region" description="Helical" evidence="26">
    <location>
        <begin position="253"/>
        <end position="274"/>
    </location>
</feature>
<dbReference type="InterPro" id="IPR020846">
    <property type="entry name" value="MFS_dom"/>
</dbReference>
<evidence type="ECO:0000256" key="16">
    <source>
        <dbReference type="ARBA" id="ARBA00044900"/>
    </source>
</evidence>
<dbReference type="InterPro" id="IPR011701">
    <property type="entry name" value="MFS"/>
</dbReference>
<evidence type="ECO:0000256" key="19">
    <source>
        <dbReference type="ARBA" id="ARBA00044919"/>
    </source>
</evidence>
<evidence type="ECO:0000256" key="2">
    <source>
        <dbReference type="ARBA" id="ARBA00008335"/>
    </source>
</evidence>
<evidence type="ECO:0000256" key="11">
    <source>
        <dbReference type="ARBA" id="ARBA00044884"/>
    </source>
</evidence>
<comment type="catalytic activity">
    <reaction evidence="19">
        <text>L-alanyl-L-lysine(out) = L-alanyl-L-lysine(in)</text>
        <dbReference type="Rhea" id="RHEA:79415"/>
        <dbReference type="ChEBI" id="CHEBI:192470"/>
    </reaction>
</comment>
<evidence type="ECO:0000256" key="5">
    <source>
        <dbReference type="ARBA" id="ARBA00022989"/>
    </source>
</evidence>
<evidence type="ECO:0000256" key="23">
    <source>
        <dbReference type="ARBA" id="ARBA00045709"/>
    </source>
</evidence>
<evidence type="ECO:0000256" key="26">
    <source>
        <dbReference type="SAM" id="Phobius"/>
    </source>
</evidence>
<dbReference type="Proteomes" id="UP001212841">
    <property type="component" value="Unassembled WGS sequence"/>
</dbReference>
<comment type="catalytic activity">
    <reaction evidence="17">
        <text>L-arginyl-glycine(out) = L-arginyl-glycine(in)</text>
        <dbReference type="Rhea" id="RHEA:79391"/>
        <dbReference type="ChEBI" id="CHEBI:229955"/>
    </reaction>
</comment>
<accession>A0AAD5S9K5</accession>
<evidence type="ECO:0000256" key="12">
    <source>
        <dbReference type="ARBA" id="ARBA00044891"/>
    </source>
</evidence>
<feature type="transmembrane region" description="Helical" evidence="26">
    <location>
        <begin position="211"/>
        <end position="233"/>
    </location>
</feature>
<dbReference type="PROSITE" id="PS50850">
    <property type="entry name" value="MFS"/>
    <property type="match status" value="1"/>
</dbReference>
<feature type="region of interest" description="Disordered" evidence="25">
    <location>
        <begin position="743"/>
        <end position="778"/>
    </location>
</feature>
<comment type="catalytic activity">
    <reaction evidence="9">
        <text>L-histidyl-glycine(out) = L-histidyl-glycine(in)</text>
        <dbReference type="Rhea" id="RHEA:79395"/>
        <dbReference type="ChEBI" id="CHEBI:229957"/>
    </reaction>
</comment>
<comment type="subunit">
    <text evidence="24">Homodimer. Interacts with lysosomal protein GLMP (via lumenal domain); the interaction starts while both proteins are still in the endoplasmic reticulum and is required for stabilization of MFSD1 in lysosomes but has no direct effect on its targeting to lysosomes or transporter activity.</text>
</comment>
<reference evidence="28" key="1">
    <citation type="submission" date="2020-05" db="EMBL/GenBank/DDBJ databases">
        <title>Phylogenomic resolution of chytrid fungi.</title>
        <authorList>
            <person name="Stajich J.E."/>
            <person name="Amses K."/>
            <person name="Simmons R."/>
            <person name="Seto K."/>
            <person name="Myers J."/>
            <person name="Bonds A."/>
            <person name="Quandt C.A."/>
            <person name="Barry K."/>
            <person name="Liu P."/>
            <person name="Grigoriev I."/>
            <person name="Longcore J.E."/>
            <person name="James T.Y."/>
        </authorList>
    </citation>
    <scope>NUCLEOTIDE SEQUENCE</scope>
    <source>
        <strain evidence="28">JEL0318</strain>
    </source>
</reference>
<dbReference type="InterPro" id="IPR052187">
    <property type="entry name" value="MFSD1"/>
</dbReference>
<feature type="region of interest" description="Disordered" evidence="25">
    <location>
        <begin position="432"/>
        <end position="469"/>
    </location>
</feature>
<feature type="transmembrane region" description="Helical" evidence="26">
    <location>
        <begin position="373"/>
        <end position="397"/>
    </location>
</feature>
<dbReference type="EMBL" id="JADGJD010001877">
    <property type="protein sequence ID" value="KAJ3037022.1"/>
    <property type="molecule type" value="Genomic_DNA"/>
</dbReference>
<comment type="catalytic activity">
    <reaction evidence="12">
        <text>L-lysyl-L-alpha-amino acid(out) = L-lysyl-L-alpha-amino acid(in)</text>
        <dbReference type="Rhea" id="RHEA:79387"/>
        <dbReference type="ChEBI" id="CHEBI:229965"/>
    </reaction>
</comment>
<evidence type="ECO:0000256" key="21">
    <source>
        <dbReference type="ARBA" id="ARBA00044985"/>
    </source>
</evidence>
<evidence type="ECO:0000259" key="27">
    <source>
        <dbReference type="PROSITE" id="PS50850"/>
    </source>
</evidence>
<dbReference type="InterPro" id="IPR036259">
    <property type="entry name" value="MFS_trans_sf"/>
</dbReference>
<feature type="transmembrane region" description="Helical" evidence="26">
    <location>
        <begin position="286"/>
        <end position="308"/>
    </location>
</feature>
<dbReference type="Pfam" id="PF07690">
    <property type="entry name" value="MFS_1"/>
    <property type="match status" value="1"/>
</dbReference>
<proteinExistence type="inferred from homology"/>
<comment type="function">
    <text evidence="23">Lysosomal dipeptide uniporter that selectively exports lysine, arginine or histidine-containing dipeptides with a net positive charge from the lysosome lumen into the cytosol. Could play a role in a specific type of protein O-glycosylation indirectly regulating macrophages migration and tissue invasion. Also essential for liver homeostasis.</text>
</comment>
<evidence type="ECO:0000256" key="9">
    <source>
        <dbReference type="ARBA" id="ARBA00044878"/>
    </source>
</evidence>
<gene>
    <name evidence="28" type="ORF">HK097_003644</name>
</gene>
<dbReference type="PANTHER" id="PTHR23512:SF3">
    <property type="entry name" value="MAJOR FACILITATOR SUPERFAMILY DOMAIN-CONTAINING PROTEIN 1"/>
    <property type="match status" value="1"/>
</dbReference>
<comment type="catalytic activity">
    <reaction evidence="18">
        <text>L-histidyl-L-alpha-amino acid(out) = L-histidyl-L-alpha-amino acid(in)</text>
        <dbReference type="Rhea" id="RHEA:79379"/>
        <dbReference type="ChEBI" id="CHEBI:229964"/>
    </reaction>
</comment>
<name>A0AAD5S9K5_9FUNG</name>
<feature type="compositionally biased region" description="Basic and acidic residues" evidence="25">
    <location>
        <begin position="114"/>
        <end position="123"/>
    </location>
</feature>
<comment type="catalytic activity">
    <reaction evidence="11">
        <text>L-alpha-aminoacyl-L-histidine(out) = L-alpha-aminoacyl-L-histidine(in)</text>
        <dbReference type="Rhea" id="RHEA:79375"/>
        <dbReference type="ChEBI" id="CHEBI:229967"/>
    </reaction>
</comment>